<dbReference type="InterPro" id="IPR050230">
    <property type="entry name" value="CALM/Myosin/TropC-like"/>
</dbReference>
<evidence type="ECO:0000256" key="1">
    <source>
        <dbReference type="ARBA" id="ARBA00022737"/>
    </source>
</evidence>
<reference evidence="4 5" key="1">
    <citation type="submission" date="2020-08" db="EMBL/GenBank/DDBJ databases">
        <authorList>
            <person name="Hejnol A."/>
        </authorList>
    </citation>
    <scope>NUCLEOTIDE SEQUENCE [LARGE SCALE GENOMIC DNA]</scope>
</reference>
<keyword evidence="2" id="KW-0106">Calcium</keyword>
<evidence type="ECO:0000313" key="4">
    <source>
        <dbReference type="EMBL" id="CAD5125226.1"/>
    </source>
</evidence>
<dbReference type="PANTHER" id="PTHR23048">
    <property type="entry name" value="MYOSIN LIGHT CHAIN 1, 3"/>
    <property type="match status" value="1"/>
</dbReference>
<dbReference type="Proteomes" id="UP000549394">
    <property type="component" value="Unassembled WGS sequence"/>
</dbReference>
<accession>A0A7I8WAT0</accession>
<dbReference type="PANTHER" id="PTHR23048:SF0">
    <property type="entry name" value="CALMODULIN LIKE 3"/>
    <property type="match status" value="1"/>
</dbReference>
<dbReference type="Pfam" id="PF13499">
    <property type="entry name" value="EF-hand_7"/>
    <property type="match status" value="1"/>
</dbReference>
<evidence type="ECO:0000313" key="5">
    <source>
        <dbReference type="Proteomes" id="UP000549394"/>
    </source>
</evidence>
<keyword evidence="5" id="KW-1185">Reference proteome</keyword>
<keyword evidence="1" id="KW-0677">Repeat</keyword>
<proteinExistence type="predicted"/>
<name>A0A7I8WAT0_9ANNE</name>
<dbReference type="AlphaFoldDB" id="A0A7I8WAT0"/>
<evidence type="ECO:0000256" key="2">
    <source>
        <dbReference type="ARBA" id="ARBA00022837"/>
    </source>
</evidence>
<dbReference type="EMBL" id="CAJFCJ010000025">
    <property type="protein sequence ID" value="CAD5125226.1"/>
    <property type="molecule type" value="Genomic_DNA"/>
</dbReference>
<dbReference type="InterPro" id="IPR002048">
    <property type="entry name" value="EF_hand_dom"/>
</dbReference>
<organism evidence="4 5">
    <name type="scientific">Dimorphilus gyrociliatus</name>
    <dbReference type="NCBI Taxonomy" id="2664684"/>
    <lineage>
        <taxon>Eukaryota</taxon>
        <taxon>Metazoa</taxon>
        <taxon>Spiralia</taxon>
        <taxon>Lophotrochozoa</taxon>
        <taxon>Annelida</taxon>
        <taxon>Polychaeta</taxon>
        <taxon>Polychaeta incertae sedis</taxon>
        <taxon>Dinophilidae</taxon>
        <taxon>Dimorphilus</taxon>
    </lineage>
</organism>
<evidence type="ECO:0000259" key="3">
    <source>
        <dbReference type="PROSITE" id="PS50222"/>
    </source>
</evidence>
<sequence>MAAKYFSAADIEEFRDCFYFYAKEKVISDTKLLSTVMRSLGFSPTITEIDQYFKKNEKDNRIDFATFLEVLHQHMEKEKCQQDLLNAFKAFDKNQTGTISYNDFYHLLTATGERLSGSDVDKIFKEAGVSKGQPIKYKEFMKVVLTPLPDY</sequence>
<feature type="domain" description="EF-hand" evidence="3">
    <location>
        <begin position="79"/>
        <end position="114"/>
    </location>
</feature>
<dbReference type="FunFam" id="1.10.238.10:FF:000001">
    <property type="entry name" value="Calmodulin 1"/>
    <property type="match status" value="1"/>
</dbReference>
<dbReference type="GO" id="GO:0016460">
    <property type="term" value="C:myosin II complex"/>
    <property type="evidence" value="ECO:0007669"/>
    <property type="project" value="TreeGrafter"/>
</dbReference>
<gene>
    <name evidence="4" type="ORF">DGYR_LOCUS12639</name>
</gene>
<dbReference type="OrthoDB" id="435273at2759"/>
<dbReference type="InterPro" id="IPR011992">
    <property type="entry name" value="EF-hand-dom_pair"/>
</dbReference>
<dbReference type="InterPro" id="IPR018247">
    <property type="entry name" value="EF_Hand_1_Ca_BS"/>
</dbReference>
<dbReference type="PROSITE" id="PS50222">
    <property type="entry name" value="EF_HAND_2"/>
    <property type="match status" value="1"/>
</dbReference>
<dbReference type="SMART" id="SM00054">
    <property type="entry name" value="EFh"/>
    <property type="match status" value="1"/>
</dbReference>
<comment type="caution">
    <text evidence="4">The sequence shown here is derived from an EMBL/GenBank/DDBJ whole genome shotgun (WGS) entry which is preliminary data.</text>
</comment>
<dbReference type="Gene3D" id="1.10.238.10">
    <property type="entry name" value="EF-hand"/>
    <property type="match status" value="2"/>
</dbReference>
<dbReference type="PROSITE" id="PS00018">
    <property type="entry name" value="EF_HAND_1"/>
    <property type="match status" value="1"/>
</dbReference>
<protein>
    <submittedName>
        <fullName evidence="4">DgyrCDS13465</fullName>
    </submittedName>
</protein>
<dbReference type="CDD" id="cd00051">
    <property type="entry name" value="EFh"/>
    <property type="match status" value="1"/>
</dbReference>
<dbReference type="SUPFAM" id="SSF47473">
    <property type="entry name" value="EF-hand"/>
    <property type="match status" value="1"/>
</dbReference>
<dbReference type="GO" id="GO:0005509">
    <property type="term" value="F:calcium ion binding"/>
    <property type="evidence" value="ECO:0007669"/>
    <property type="project" value="InterPro"/>
</dbReference>